<comment type="caution">
    <text evidence="2">The sequence shown here is derived from an EMBL/GenBank/DDBJ whole genome shotgun (WGS) entry which is preliminary data.</text>
</comment>
<feature type="compositionally biased region" description="Polar residues" evidence="1">
    <location>
        <begin position="178"/>
        <end position="188"/>
    </location>
</feature>
<keyword evidence="3" id="KW-1185">Reference proteome</keyword>
<evidence type="ECO:0008006" key="4">
    <source>
        <dbReference type="Google" id="ProtNLM"/>
    </source>
</evidence>
<sequence length="252" mass="25899">MKRLVTAVVFTSLAKSGFSLVARLPTRVFGRDIDTVNAALNPVMQGLDTLDQAVKSFSGDFGPVQASADQLLVTIRTSKAQIDASDTLSVRDAARLRTPVNNLQTMAQTLVSDLKTRKPDIMNLNACDVTREKIGPITSEATALINSVVTKVPDRVQAATGTFVSRLQVTLSSANTEFNSDNCKNSAGQAPPTAAPPSTIQPGAVPPAAIPPAAIPPAAVPPAAVPPPVGVVAAAKANTARAGAASCATARP</sequence>
<dbReference type="GO" id="GO:0005576">
    <property type="term" value="C:extracellular region"/>
    <property type="evidence" value="ECO:0007669"/>
    <property type="project" value="TreeGrafter"/>
</dbReference>
<gene>
    <name evidence="2" type="ORF">G6O67_008185</name>
</gene>
<dbReference type="InterPro" id="IPR021054">
    <property type="entry name" value="Cell_wall_mannoprotein_1"/>
</dbReference>
<dbReference type="Pfam" id="PF12296">
    <property type="entry name" value="HsbA"/>
    <property type="match status" value="1"/>
</dbReference>
<protein>
    <recommendedName>
        <fullName evidence="4">Cell wall protein</fullName>
    </recommendedName>
</protein>
<evidence type="ECO:0000313" key="2">
    <source>
        <dbReference type="EMBL" id="KAF4504777.1"/>
    </source>
</evidence>
<dbReference type="EMBL" id="JAAVMX010000009">
    <property type="protein sequence ID" value="KAF4504777.1"/>
    <property type="molecule type" value="Genomic_DNA"/>
</dbReference>
<evidence type="ECO:0000256" key="1">
    <source>
        <dbReference type="SAM" id="MobiDB-lite"/>
    </source>
</evidence>
<organism evidence="2 3">
    <name type="scientific">Ophiocordyceps sinensis</name>
    <dbReference type="NCBI Taxonomy" id="72228"/>
    <lineage>
        <taxon>Eukaryota</taxon>
        <taxon>Fungi</taxon>
        <taxon>Dikarya</taxon>
        <taxon>Ascomycota</taxon>
        <taxon>Pezizomycotina</taxon>
        <taxon>Sordariomycetes</taxon>
        <taxon>Hypocreomycetidae</taxon>
        <taxon>Hypocreales</taxon>
        <taxon>Ophiocordycipitaceae</taxon>
        <taxon>Ophiocordyceps</taxon>
    </lineage>
</organism>
<accession>A0A8H4LTF8</accession>
<proteinExistence type="predicted"/>
<dbReference type="PANTHER" id="PTHR38123:SF6">
    <property type="entry name" value="CELL WALL SERINE-THREONINE-RICH GALACTOMANNOPROTEIN MP1 (AFU_ORTHOLOGUE AFUA_4G03240)"/>
    <property type="match status" value="1"/>
</dbReference>
<dbReference type="OrthoDB" id="2422134at2759"/>
<evidence type="ECO:0000313" key="3">
    <source>
        <dbReference type="Proteomes" id="UP000557566"/>
    </source>
</evidence>
<dbReference type="PANTHER" id="PTHR38123">
    <property type="entry name" value="CELL WALL SERINE-THREONINE-RICH GALACTOMANNOPROTEIN MP1 (AFU_ORTHOLOGUE AFUA_4G03240)"/>
    <property type="match status" value="1"/>
</dbReference>
<feature type="region of interest" description="Disordered" evidence="1">
    <location>
        <begin position="178"/>
        <end position="205"/>
    </location>
</feature>
<dbReference type="Gene3D" id="1.20.1280.140">
    <property type="match status" value="1"/>
</dbReference>
<name>A0A8H4LTF8_9HYPO</name>
<dbReference type="Proteomes" id="UP000557566">
    <property type="component" value="Unassembled WGS sequence"/>
</dbReference>
<reference evidence="2 3" key="1">
    <citation type="journal article" date="2020" name="Genome Biol. Evol.">
        <title>A new high-quality draft genome assembly of the Chinese cordyceps Ophiocordyceps sinensis.</title>
        <authorList>
            <person name="Shu R."/>
            <person name="Zhang J."/>
            <person name="Meng Q."/>
            <person name="Zhang H."/>
            <person name="Zhou G."/>
            <person name="Li M."/>
            <person name="Wu P."/>
            <person name="Zhao Y."/>
            <person name="Chen C."/>
            <person name="Qin Q."/>
        </authorList>
    </citation>
    <scope>NUCLEOTIDE SEQUENCE [LARGE SCALE GENOMIC DNA]</scope>
    <source>
        <strain evidence="2 3">IOZ07</strain>
    </source>
</reference>
<dbReference type="AlphaFoldDB" id="A0A8H4LTF8"/>